<evidence type="ECO:0000256" key="6">
    <source>
        <dbReference type="ARBA" id="ARBA00023163"/>
    </source>
</evidence>
<keyword evidence="6" id="KW-0804">Transcription</keyword>
<proteinExistence type="predicted"/>
<dbReference type="SMART" id="SM00448">
    <property type="entry name" value="REC"/>
    <property type="match status" value="1"/>
</dbReference>
<comment type="caution">
    <text evidence="11">The sequence shown here is derived from an EMBL/GenBank/DDBJ whole genome shotgun (WGS) entry which is preliminary data.</text>
</comment>
<dbReference type="Gene3D" id="1.10.10.10">
    <property type="entry name" value="Winged helix-like DNA-binding domain superfamily/Winged helix DNA-binding domain"/>
    <property type="match status" value="1"/>
</dbReference>
<keyword evidence="12" id="KW-1185">Reference proteome</keyword>
<sequence length="239" mass="27665">MENMIKKRKILLIDDEEEIRELLNIYLSNYGYETFEARNGLEALSILDSHAIDLLLVDIMMPKMDGMELVKQVRKQSGILIIFMSAKSSDMDKISGLQMGADDYIAKPFNPLEVVSRVQALFRRVEKYSHVLEKHTPPEDIKIGELTLSSVSCSLYKSGKPLDCTSLEYKILYMLMSNPGRVFSKAQIYEEVWGEDYLGDENIIMVYISRIREKIENNPKKPMYLKTIRGLGYRFEKQK</sequence>
<dbReference type="InterPro" id="IPR016032">
    <property type="entry name" value="Sig_transdc_resp-reg_C-effctor"/>
</dbReference>
<comment type="subcellular location">
    <subcellularLocation>
        <location evidence="1">Cytoplasm</location>
    </subcellularLocation>
</comment>
<keyword evidence="5 8" id="KW-0238">DNA-binding</keyword>
<protein>
    <submittedName>
        <fullName evidence="11">DNA-binding response OmpR family regulator</fullName>
    </submittedName>
</protein>
<feature type="domain" description="Response regulatory" evidence="9">
    <location>
        <begin position="9"/>
        <end position="122"/>
    </location>
</feature>
<dbReference type="PANTHER" id="PTHR48111">
    <property type="entry name" value="REGULATOR OF RPOS"/>
    <property type="match status" value="1"/>
</dbReference>
<evidence type="ECO:0000259" key="10">
    <source>
        <dbReference type="PROSITE" id="PS51755"/>
    </source>
</evidence>
<dbReference type="InterPro" id="IPR036388">
    <property type="entry name" value="WH-like_DNA-bd_sf"/>
</dbReference>
<keyword evidence="4" id="KW-0805">Transcription regulation</keyword>
<keyword evidence="3" id="KW-0902">Two-component regulatory system</keyword>
<keyword evidence="2 7" id="KW-0597">Phosphoprotein</keyword>
<evidence type="ECO:0000256" key="8">
    <source>
        <dbReference type="PROSITE-ProRule" id="PRU01091"/>
    </source>
</evidence>
<dbReference type="PANTHER" id="PTHR48111:SF2">
    <property type="entry name" value="RESPONSE REGULATOR SAER"/>
    <property type="match status" value="1"/>
</dbReference>
<feature type="domain" description="OmpR/PhoB-type" evidence="10">
    <location>
        <begin position="138"/>
        <end position="237"/>
    </location>
</feature>
<evidence type="ECO:0000313" key="12">
    <source>
        <dbReference type="Proteomes" id="UP001234495"/>
    </source>
</evidence>
<dbReference type="EMBL" id="JAUSUD010000005">
    <property type="protein sequence ID" value="MDQ0230324.1"/>
    <property type="molecule type" value="Genomic_DNA"/>
</dbReference>
<dbReference type="InterPro" id="IPR039420">
    <property type="entry name" value="WalR-like"/>
</dbReference>
<dbReference type="Proteomes" id="UP001234495">
    <property type="component" value="Unassembled WGS sequence"/>
</dbReference>
<dbReference type="PROSITE" id="PS51755">
    <property type="entry name" value="OMPR_PHOB"/>
    <property type="match status" value="1"/>
</dbReference>
<evidence type="ECO:0000256" key="5">
    <source>
        <dbReference type="ARBA" id="ARBA00023125"/>
    </source>
</evidence>
<dbReference type="InterPro" id="IPR001789">
    <property type="entry name" value="Sig_transdc_resp-reg_receiver"/>
</dbReference>
<dbReference type="InterPro" id="IPR001867">
    <property type="entry name" value="OmpR/PhoB-type_DNA-bd"/>
</dbReference>
<evidence type="ECO:0000256" key="4">
    <source>
        <dbReference type="ARBA" id="ARBA00023015"/>
    </source>
</evidence>
<feature type="DNA-binding region" description="OmpR/PhoB-type" evidence="8">
    <location>
        <begin position="138"/>
        <end position="237"/>
    </location>
</feature>
<evidence type="ECO:0000256" key="2">
    <source>
        <dbReference type="ARBA" id="ARBA00022553"/>
    </source>
</evidence>
<evidence type="ECO:0000313" key="11">
    <source>
        <dbReference type="EMBL" id="MDQ0230324.1"/>
    </source>
</evidence>
<dbReference type="GO" id="GO:0003677">
    <property type="term" value="F:DNA binding"/>
    <property type="evidence" value="ECO:0007669"/>
    <property type="project" value="UniProtKB-KW"/>
</dbReference>
<dbReference type="SUPFAM" id="SSF52172">
    <property type="entry name" value="CheY-like"/>
    <property type="match status" value="1"/>
</dbReference>
<evidence type="ECO:0000259" key="9">
    <source>
        <dbReference type="PROSITE" id="PS50110"/>
    </source>
</evidence>
<evidence type="ECO:0000256" key="3">
    <source>
        <dbReference type="ARBA" id="ARBA00023012"/>
    </source>
</evidence>
<dbReference type="Pfam" id="PF00486">
    <property type="entry name" value="Trans_reg_C"/>
    <property type="match status" value="1"/>
</dbReference>
<name>A0ABT9ZDL6_9BACI</name>
<dbReference type="SUPFAM" id="SSF46894">
    <property type="entry name" value="C-terminal effector domain of the bipartite response regulators"/>
    <property type="match status" value="1"/>
</dbReference>
<gene>
    <name evidence="11" type="ORF">J2S19_001578</name>
</gene>
<reference evidence="11 12" key="1">
    <citation type="submission" date="2023-07" db="EMBL/GenBank/DDBJ databases">
        <title>Genomic Encyclopedia of Type Strains, Phase IV (KMG-IV): sequencing the most valuable type-strain genomes for metagenomic binning, comparative biology and taxonomic classification.</title>
        <authorList>
            <person name="Goeker M."/>
        </authorList>
    </citation>
    <scope>NUCLEOTIDE SEQUENCE [LARGE SCALE GENOMIC DNA]</scope>
    <source>
        <strain evidence="11 12">DSM 29005</strain>
    </source>
</reference>
<evidence type="ECO:0000256" key="1">
    <source>
        <dbReference type="ARBA" id="ARBA00004496"/>
    </source>
</evidence>
<dbReference type="Gene3D" id="3.40.50.2300">
    <property type="match status" value="1"/>
</dbReference>
<dbReference type="PROSITE" id="PS50110">
    <property type="entry name" value="RESPONSE_REGULATORY"/>
    <property type="match status" value="1"/>
</dbReference>
<dbReference type="Pfam" id="PF00072">
    <property type="entry name" value="Response_reg"/>
    <property type="match status" value="1"/>
</dbReference>
<accession>A0ABT9ZDL6</accession>
<dbReference type="InterPro" id="IPR011006">
    <property type="entry name" value="CheY-like_superfamily"/>
</dbReference>
<evidence type="ECO:0000256" key="7">
    <source>
        <dbReference type="PROSITE-ProRule" id="PRU00169"/>
    </source>
</evidence>
<dbReference type="SMART" id="SM00862">
    <property type="entry name" value="Trans_reg_C"/>
    <property type="match status" value="1"/>
</dbReference>
<feature type="modified residue" description="4-aspartylphosphate" evidence="7">
    <location>
        <position position="58"/>
    </location>
</feature>
<organism evidence="11 12">
    <name type="scientific">Metabacillus malikii</name>
    <dbReference type="NCBI Taxonomy" id="1504265"/>
    <lineage>
        <taxon>Bacteria</taxon>
        <taxon>Bacillati</taxon>
        <taxon>Bacillota</taxon>
        <taxon>Bacilli</taxon>
        <taxon>Bacillales</taxon>
        <taxon>Bacillaceae</taxon>
        <taxon>Metabacillus</taxon>
    </lineage>
</organism>
<dbReference type="Gene3D" id="6.10.250.690">
    <property type="match status" value="1"/>
</dbReference>
<dbReference type="CDD" id="cd00383">
    <property type="entry name" value="trans_reg_C"/>
    <property type="match status" value="1"/>
</dbReference>